<feature type="transmembrane region" description="Helical" evidence="1">
    <location>
        <begin position="135"/>
        <end position="155"/>
    </location>
</feature>
<protein>
    <submittedName>
        <fullName evidence="3">PAP2 superfamily protein</fullName>
    </submittedName>
</protein>
<dbReference type="InterPro" id="IPR000326">
    <property type="entry name" value="PAP2/HPO"/>
</dbReference>
<evidence type="ECO:0000313" key="4">
    <source>
        <dbReference type="Proteomes" id="UP000245974"/>
    </source>
</evidence>
<accession>A0A2U3N449</accession>
<dbReference type="InParanoid" id="A0A2U3N449"/>
<feature type="transmembrane region" description="Helical" evidence="1">
    <location>
        <begin position="110"/>
        <end position="128"/>
    </location>
</feature>
<feature type="transmembrane region" description="Helical" evidence="1">
    <location>
        <begin position="29"/>
        <end position="47"/>
    </location>
</feature>
<dbReference type="AlphaFoldDB" id="A0A2U3N449"/>
<keyword evidence="1" id="KW-0472">Membrane</keyword>
<evidence type="ECO:0000313" key="3">
    <source>
        <dbReference type="EMBL" id="SPL72467.1"/>
    </source>
</evidence>
<dbReference type="CDD" id="cd03396">
    <property type="entry name" value="PAP2_like_6"/>
    <property type="match status" value="1"/>
</dbReference>
<keyword evidence="4" id="KW-1185">Reference proteome</keyword>
<dbReference type="Pfam" id="PF01569">
    <property type="entry name" value="PAP2"/>
    <property type="match status" value="1"/>
</dbReference>
<feature type="transmembrane region" description="Helical" evidence="1">
    <location>
        <begin position="167"/>
        <end position="184"/>
    </location>
</feature>
<dbReference type="InterPro" id="IPR036938">
    <property type="entry name" value="PAP2/HPO_sf"/>
</dbReference>
<dbReference type="Proteomes" id="UP000245974">
    <property type="component" value="Unassembled WGS sequence"/>
</dbReference>
<feature type="transmembrane region" description="Helical" evidence="1">
    <location>
        <begin position="59"/>
        <end position="78"/>
    </location>
</feature>
<gene>
    <name evidence="3" type="ORF">KPC_3645</name>
</gene>
<dbReference type="SUPFAM" id="SSF48317">
    <property type="entry name" value="Acid phosphatase/Vanadium-dependent haloperoxidase"/>
    <property type="match status" value="1"/>
</dbReference>
<sequence>MYFIQPWVNATGQFPLREDWFLKNINHGLFKDIIYAIYSIFLLLWCISFKIKKYRPKRWLYAYMFLVSIIAASIVGVIKSHSSHACPWNMTHQTPYGYIWDFSATHGHCFPGGHASTGFILITGFFVYRLTNKKIAYVFLIAGIMAGFGMGWGQMMRGAHFLSHNLWTGWIVWIVNVIFYALCYSKLVKFNSYKFSLSQQETATLSHDLAV</sequence>
<keyword evidence="1" id="KW-0812">Transmembrane</keyword>
<organism evidence="3 4">
    <name type="scientific">Acinetobacter stercoris</name>
    <dbReference type="NCBI Taxonomy" id="2126983"/>
    <lineage>
        <taxon>Bacteria</taxon>
        <taxon>Pseudomonadati</taxon>
        <taxon>Pseudomonadota</taxon>
        <taxon>Gammaproteobacteria</taxon>
        <taxon>Moraxellales</taxon>
        <taxon>Moraxellaceae</taxon>
        <taxon>Acinetobacter</taxon>
    </lineage>
</organism>
<name>A0A2U3N449_9GAMM</name>
<feature type="domain" description="Phosphatidic acid phosphatase type 2/haloperoxidase" evidence="2">
    <location>
        <begin position="64"/>
        <end position="181"/>
    </location>
</feature>
<dbReference type="EMBL" id="OOGT01000308">
    <property type="protein sequence ID" value="SPL72467.1"/>
    <property type="molecule type" value="Genomic_DNA"/>
</dbReference>
<keyword evidence="1" id="KW-1133">Transmembrane helix</keyword>
<evidence type="ECO:0000259" key="2">
    <source>
        <dbReference type="Pfam" id="PF01569"/>
    </source>
</evidence>
<proteinExistence type="predicted"/>
<dbReference type="Gene3D" id="1.20.144.10">
    <property type="entry name" value="Phosphatidic acid phosphatase type 2/haloperoxidase"/>
    <property type="match status" value="1"/>
</dbReference>
<reference evidence="4" key="1">
    <citation type="submission" date="2018-03" db="EMBL/GenBank/DDBJ databases">
        <authorList>
            <person name="Blom J."/>
        </authorList>
    </citation>
    <scope>NUCLEOTIDE SEQUENCE [LARGE SCALE GENOMIC DNA]</scope>
    <source>
        <strain evidence="4">KPC-SM-21</strain>
    </source>
</reference>
<evidence type="ECO:0000256" key="1">
    <source>
        <dbReference type="SAM" id="Phobius"/>
    </source>
</evidence>